<gene>
    <name evidence="2" type="ORF">D3875_04085</name>
</gene>
<evidence type="ECO:0000313" key="3">
    <source>
        <dbReference type="Proteomes" id="UP000286287"/>
    </source>
</evidence>
<keyword evidence="3" id="KW-1185">Reference proteome</keyword>
<dbReference type="GO" id="GO:0003723">
    <property type="term" value="F:RNA binding"/>
    <property type="evidence" value="ECO:0007669"/>
    <property type="project" value="InterPro"/>
</dbReference>
<organism evidence="2 3">
    <name type="scientific">Deinococcus cavernae</name>
    <dbReference type="NCBI Taxonomy" id="2320857"/>
    <lineage>
        <taxon>Bacteria</taxon>
        <taxon>Thermotogati</taxon>
        <taxon>Deinococcota</taxon>
        <taxon>Deinococci</taxon>
        <taxon>Deinococcales</taxon>
        <taxon>Deinococcaceae</taxon>
        <taxon>Deinococcus</taxon>
    </lineage>
</organism>
<dbReference type="OrthoDB" id="9799912at2"/>
<accession>A0A418VEC8</accession>
<dbReference type="RefSeq" id="WP_119761413.1">
    <property type="nucleotide sequence ID" value="NZ_QYUJ01000010.1"/>
</dbReference>
<dbReference type="InterPro" id="IPR018669">
    <property type="entry name" value="Toxin_HigB"/>
</dbReference>
<dbReference type="Proteomes" id="UP000286287">
    <property type="component" value="Unassembled WGS sequence"/>
</dbReference>
<dbReference type="AlphaFoldDB" id="A0A418VEC8"/>
<feature type="compositionally biased region" description="Basic residues" evidence="1">
    <location>
        <begin position="110"/>
        <end position="120"/>
    </location>
</feature>
<evidence type="ECO:0000313" key="2">
    <source>
        <dbReference type="EMBL" id="RJF74466.1"/>
    </source>
</evidence>
<name>A0A418VEC8_9DEIO</name>
<proteinExistence type="predicted"/>
<dbReference type="GO" id="GO:0110001">
    <property type="term" value="C:toxin-antitoxin complex"/>
    <property type="evidence" value="ECO:0007669"/>
    <property type="project" value="InterPro"/>
</dbReference>
<dbReference type="EMBL" id="QYUJ01000010">
    <property type="protein sequence ID" value="RJF74466.1"/>
    <property type="molecule type" value="Genomic_DNA"/>
</dbReference>
<reference evidence="2 3" key="1">
    <citation type="submission" date="2018-09" db="EMBL/GenBank/DDBJ databases">
        <authorList>
            <person name="Zhu H."/>
        </authorList>
    </citation>
    <scope>NUCLEOTIDE SEQUENCE [LARGE SCALE GENOMIC DNA]</scope>
    <source>
        <strain evidence="2 3">K2S05-167</strain>
    </source>
</reference>
<dbReference type="Pfam" id="PF09907">
    <property type="entry name" value="HigB_toxin"/>
    <property type="match status" value="1"/>
</dbReference>
<feature type="compositionally biased region" description="Basic and acidic residues" evidence="1">
    <location>
        <begin position="100"/>
        <end position="109"/>
    </location>
</feature>
<feature type="region of interest" description="Disordered" evidence="1">
    <location>
        <begin position="100"/>
        <end position="120"/>
    </location>
</feature>
<comment type="caution">
    <text evidence="2">The sequence shown here is derived from an EMBL/GenBank/DDBJ whole genome shotgun (WGS) entry which is preliminary data.</text>
</comment>
<sequence length="120" mass="13943">MTRSHRRARVIARPKLNEFKEKYPEAADALDNWEDTVTSLSFSTFQELHAQINTVDLVNGVHLVFNIMGNRYRLITGVYWGHPAIYLKEFFTHKEYDQWSAEQRTDRAKKAAKGTKKGGK</sequence>
<dbReference type="GO" id="GO:0004519">
    <property type="term" value="F:endonuclease activity"/>
    <property type="evidence" value="ECO:0007669"/>
    <property type="project" value="InterPro"/>
</dbReference>
<protein>
    <submittedName>
        <fullName evidence="2">Type II toxin-antitoxin system HigB family toxin</fullName>
    </submittedName>
</protein>
<evidence type="ECO:0000256" key="1">
    <source>
        <dbReference type="SAM" id="MobiDB-lite"/>
    </source>
</evidence>